<evidence type="ECO:0008006" key="4">
    <source>
        <dbReference type="Google" id="ProtNLM"/>
    </source>
</evidence>
<proteinExistence type="predicted"/>
<gene>
    <name evidence="2" type="ORF">HID58_075697</name>
</gene>
<comment type="caution">
    <text evidence="2">The sequence shown here is derived from an EMBL/GenBank/DDBJ whole genome shotgun (WGS) entry which is preliminary data.</text>
</comment>
<feature type="region of interest" description="Disordered" evidence="1">
    <location>
        <begin position="59"/>
        <end position="88"/>
    </location>
</feature>
<name>A0ABQ7YKD2_BRANA</name>
<keyword evidence="3" id="KW-1185">Reference proteome</keyword>
<reference evidence="2 3" key="1">
    <citation type="submission" date="2021-05" db="EMBL/GenBank/DDBJ databases">
        <title>Genome Assembly of Synthetic Allotetraploid Brassica napus Reveals Homoeologous Exchanges between Subgenomes.</title>
        <authorList>
            <person name="Davis J.T."/>
        </authorList>
    </citation>
    <scope>NUCLEOTIDE SEQUENCE [LARGE SCALE GENOMIC DNA]</scope>
    <source>
        <strain evidence="3">cv. Da-Ae</strain>
        <tissue evidence="2">Seedling</tissue>
    </source>
</reference>
<evidence type="ECO:0000313" key="2">
    <source>
        <dbReference type="EMBL" id="KAH0868675.1"/>
    </source>
</evidence>
<evidence type="ECO:0000256" key="1">
    <source>
        <dbReference type="SAM" id="MobiDB-lite"/>
    </source>
</evidence>
<dbReference type="Proteomes" id="UP000824890">
    <property type="component" value="Unassembled WGS sequence"/>
</dbReference>
<sequence length="155" mass="16980">MNESNLDANGSGSLVLRIESERDREKASLLLLLNESKREKVLEEKSSCAAGVLGTESNMKGLLPGNKLSERGVSDANGFPPKSDDKQECLEPSRRRTIYLLKPSFAFADGLETESENIDSFGGRKSFDRVEPVFIGLMLKSSNPNPNPKPLSCFS</sequence>
<organism evidence="2 3">
    <name type="scientific">Brassica napus</name>
    <name type="common">Rape</name>
    <dbReference type="NCBI Taxonomy" id="3708"/>
    <lineage>
        <taxon>Eukaryota</taxon>
        <taxon>Viridiplantae</taxon>
        <taxon>Streptophyta</taxon>
        <taxon>Embryophyta</taxon>
        <taxon>Tracheophyta</taxon>
        <taxon>Spermatophyta</taxon>
        <taxon>Magnoliopsida</taxon>
        <taxon>eudicotyledons</taxon>
        <taxon>Gunneridae</taxon>
        <taxon>Pentapetalae</taxon>
        <taxon>rosids</taxon>
        <taxon>malvids</taxon>
        <taxon>Brassicales</taxon>
        <taxon>Brassicaceae</taxon>
        <taxon>Brassiceae</taxon>
        <taxon>Brassica</taxon>
    </lineage>
</organism>
<evidence type="ECO:0000313" key="3">
    <source>
        <dbReference type="Proteomes" id="UP000824890"/>
    </source>
</evidence>
<dbReference type="EMBL" id="JAGKQM010000017">
    <property type="protein sequence ID" value="KAH0868675.1"/>
    <property type="molecule type" value="Genomic_DNA"/>
</dbReference>
<protein>
    <recommendedName>
        <fullName evidence="4">Auxin-responsive protein</fullName>
    </recommendedName>
</protein>
<accession>A0ABQ7YKD2</accession>